<dbReference type="SUPFAM" id="SSF53756">
    <property type="entry name" value="UDP-Glycosyltransferase/glycogen phosphorylase"/>
    <property type="match status" value="1"/>
</dbReference>
<feature type="domain" description="Glycosyltransferase subfamily 4-like N-terminal" evidence="2">
    <location>
        <begin position="11"/>
        <end position="162"/>
    </location>
</feature>
<keyword evidence="4" id="KW-1185">Reference proteome</keyword>
<evidence type="ECO:0000313" key="4">
    <source>
        <dbReference type="Proteomes" id="UP001321450"/>
    </source>
</evidence>
<dbReference type="Pfam" id="PF13439">
    <property type="entry name" value="Glyco_transf_4"/>
    <property type="match status" value="1"/>
</dbReference>
<dbReference type="AlphaFoldDB" id="A0AAU9D0F3"/>
<dbReference type="EMBL" id="AP024718">
    <property type="protein sequence ID" value="BCX89804.1"/>
    <property type="molecule type" value="Genomic_DNA"/>
</dbReference>
<dbReference type="InterPro" id="IPR028098">
    <property type="entry name" value="Glyco_trans_4-like_N"/>
</dbReference>
<dbReference type="PANTHER" id="PTHR12526">
    <property type="entry name" value="GLYCOSYLTRANSFERASE"/>
    <property type="match status" value="1"/>
</dbReference>
<dbReference type="PANTHER" id="PTHR12526:SF635">
    <property type="entry name" value="GLYCOSYL TRANSFERASE GROUP 1"/>
    <property type="match status" value="1"/>
</dbReference>
<dbReference type="CDD" id="cd03801">
    <property type="entry name" value="GT4_PimA-like"/>
    <property type="match status" value="1"/>
</dbReference>
<evidence type="ECO:0000259" key="1">
    <source>
        <dbReference type="Pfam" id="PF00534"/>
    </source>
</evidence>
<organism evidence="3 4">
    <name type="scientific">Methylomarinovum tepidoasis</name>
    <dbReference type="NCBI Taxonomy" id="2840183"/>
    <lineage>
        <taxon>Bacteria</taxon>
        <taxon>Pseudomonadati</taxon>
        <taxon>Pseudomonadota</taxon>
        <taxon>Gammaproteobacteria</taxon>
        <taxon>Methylococcales</taxon>
        <taxon>Methylothermaceae</taxon>
        <taxon>Methylomarinovum</taxon>
    </lineage>
</organism>
<accession>A0AAU9D0F3</accession>
<name>A0AAU9D0F3_9GAMM</name>
<dbReference type="Proteomes" id="UP001321450">
    <property type="component" value="Chromosome"/>
</dbReference>
<proteinExistence type="predicted"/>
<reference evidence="4" key="1">
    <citation type="journal article" date="2024" name="Int. J. Syst. Evol. Microbiol.">
        <title>Methylomarinovum tepidoasis sp. nov., a moderately thermophilic methanotroph of the family Methylothermaceae isolated from a deep-sea hydrothermal field.</title>
        <authorList>
            <person name="Hirayama H."/>
            <person name="Takaki Y."/>
            <person name="Abe M."/>
            <person name="Miyazaki M."/>
            <person name="Uematsu K."/>
            <person name="Matsui Y."/>
            <person name="Takai K."/>
        </authorList>
    </citation>
    <scope>NUCLEOTIDE SEQUENCE [LARGE SCALE GENOMIC DNA]</scope>
    <source>
        <strain evidence="4">IN45</strain>
    </source>
</reference>
<evidence type="ECO:0000259" key="2">
    <source>
        <dbReference type="Pfam" id="PF13439"/>
    </source>
</evidence>
<protein>
    <submittedName>
        <fullName evidence="3">L-malate glycosyltransferase</fullName>
    </submittedName>
</protein>
<dbReference type="GO" id="GO:1901135">
    <property type="term" value="P:carbohydrate derivative metabolic process"/>
    <property type="evidence" value="ECO:0007669"/>
    <property type="project" value="UniProtKB-ARBA"/>
</dbReference>
<dbReference type="InterPro" id="IPR001296">
    <property type="entry name" value="Glyco_trans_1"/>
</dbReference>
<dbReference type="Pfam" id="PF00534">
    <property type="entry name" value="Glycos_transf_1"/>
    <property type="match status" value="1"/>
</dbReference>
<dbReference type="KEGG" id="meiy:MIN45_P2177"/>
<dbReference type="GO" id="GO:0016757">
    <property type="term" value="F:glycosyltransferase activity"/>
    <property type="evidence" value="ECO:0007669"/>
    <property type="project" value="InterPro"/>
</dbReference>
<gene>
    <name evidence="3" type="ORF">MIN45_P2177</name>
</gene>
<dbReference type="Gene3D" id="3.40.50.2000">
    <property type="entry name" value="Glycogen Phosphorylase B"/>
    <property type="match status" value="2"/>
</dbReference>
<evidence type="ECO:0000313" key="3">
    <source>
        <dbReference type="EMBL" id="BCX89804.1"/>
    </source>
</evidence>
<feature type="domain" description="Glycosyl transferase family 1" evidence="1">
    <location>
        <begin position="171"/>
        <end position="329"/>
    </location>
</feature>
<sequence>MALVGPLPPPYGGMANQTQQLADRLQAKGIDVELVPTNVPYRPRWVGRIPVLRAFFRLVPYVWSLWQVAGRRRLFHVMGNSGWSWHLFAAPAIWIASLRGCTVVLNYRGGEAENFFRRSFRWVAPTLKRCQRIVVPSGYLQSVFSHFGVQVAIIPNAVDTDRFRDAEPLDDGEGPHFLVARNLEPIYGIPIALKAFSTLLQEYPKARLWIAGSGPERPVLEELAQRLGVDERVTFTGRLTPEEIAVLYRRAHVLLNPSRVDNAPNALLEAMAAGVPIVTTDAGGVPYLVKHGETALLVPVDDHRAMAAAVRRLLKDDDLRRRLITAGRKKIEKDHTWKAVIGQWITCYTEAF</sequence>